<dbReference type="EMBL" id="JARBHB010000016">
    <property type="protein sequence ID" value="KAJ8866499.1"/>
    <property type="molecule type" value="Genomic_DNA"/>
</dbReference>
<dbReference type="InterPro" id="IPR004875">
    <property type="entry name" value="DDE_SF_endonuclease_dom"/>
</dbReference>
<evidence type="ECO:0000313" key="4">
    <source>
        <dbReference type="EMBL" id="KAJ8866499.1"/>
    </source>
</evidence>
<evidence type="ECO:0000256" key="1">
    <source>
        <dbReference type="ARBA" id="ARBA00004123"/>
    </source>
</evidence>
<feature type="domain" description="HTH psq-type" evidence="3">
    <location>
        <begin position="6"/>
        <end position="56"/>
    </location>
</feature>
<dbReference type="Gene3D" id="1.10.10.60">
    <property type="entry name" value="Homeodomain-like"/>
    <property type="match status" value="1"/>
</dbReference>
<sequence length="279" mass="31555">MASSSKKKHTFLTVETKLKILERLGKGESEVSLANIYGVGTSTVSDIKSKRVQLEQFVSKLDCEKGTLKRKIAHPANNKALEDAIYMHGIRELDVEGEKLSSDLATGSVFKEKFIRKHLKKEALPRKSPASRREKSTPRFKVSKERITAIVCANASGEHKVKLLVIGQSKKPRCFKNVQTLPVSYTSQTSAWTTSVIFLDWFKNEFIASVTKFHEEMKKSGEMQFLSPNVTATLQPMDQGVIKKMRICRKQLLRHLLLAEKGEESVVQFIKKFNIKDSI</sequence>
<proteinExistence type="predicted"/>
<dbReference type="Pfam" id="PF03184">
    <property type="entry name" value="DDE_1"/>
    <property type="match status" value="1"/>
</dbReference>
<dbReference type="Pfam" id="PF04218">
    <property type="entry name" value="CENP-B_N"/>
    <property type="match status" value="1"/>
</dbReference>
<dbReference type="InterPro" id="IPR050863">
    <property type="entry name" value="CenT-Element_Derived"/>
</dbReference>
<evidence type="ECO:0000313" key="5">
    <source>
        <dbReference type="Proteomes" id="UP001159363"/>
    </source>
</evidence>
<dbReference type="Proteomes" id="UP001159363">
    <property type="component" value="Chromosome 15"/>
</dbReference>
<name>A0ABQ9G1Y2_9NEOP</name>
<evidence type="ECO:0000259" key="2">
    <source>
        <dbReference type="Pfam" id="PF03184"/>
    </source>
</evidence>
<dbReference type="InterPro" id="IPR007889">
    <property type="entry name" value="HTH_Psq"/>
</dbReference>
<protein>
    <recommendedName>
        <fullName evidence="6">HTH psq-type domain-containing protein</fullName>
    </recommendedName>
</protein>
<comment type="subcellular location">
    <subcellularLocation>
        <location evidence="1">Nucleus</location>
    </subcellularLocation>
</comment>
<evidence type="ECO:0000259" key="3">
    <source>
        <dbReference type="Pfam" id="PF04218"/>
    </source>
</evidence>
<organism evidence="4 5">
    <name type="scientific">Dryococelus australis</name>
    <dbReference type="NCBI Taxonomy" id="614101"/>
    <lineage>
        <taxon>Eukaryota</taxon>
        <taxon>Metazoa</taxon>
        <taxon>Ecdysozoa</taxon>
        <taxon>Arthropoda</taxon>
        <taxon>Hexapoda</taxon>
        <taxon>Insecta</taxon>
        <taxon>Pterygota</taxon>
        <taxon>Neoptera</taxon>
        <taxon>Polyneoptera</taxon>
        <taxon>Phasmatodea</taxon>
        <taxon>Verophasmatodea</taxon>
        <taxon>Anareolatae</taxon>
        <taxon>Phasmatidae</taxon>
        <taxon>Eurycanthinae</taxon>
        <taxon>Dryococelus</taxon>
    </lineage>
</organism>
<gene>
    <name evidence="4" type="ORF">PR048_032342</name>
</gene>
<accession>A0ABQ9G1Y2</accession>
<keyword evidence="5" id="KW-1185">Reference proteome</keyword>
<reference evidence="4 5" key="1">
    <citation type="submission" date="2023-02" db="EMBL/GenBank/DDBJ databases">
        <title>LHISI_Scaffold_Assembly.</title>
        <authorList>
            <person name="Stuart O.P."/>
            <person name="Cleave R."/>
            <person name="Magrath M.J.L."/>
            <person name="Mikheyev A.S."/>
        </authorList>
    </citation>
    <scope>NUCLEOTIDE SEQUENCE [LARGE SCALE GENOMIC DNA]</scope>
    <source>
        <strain evidence="4">Daus_M_001</strain>
        <tissue evidence="4">Leg muscle</tissue>
    </source>
</reference>
<dbReference type="PANTHER" id="PTHR19303:SF16">
    <property type="entry name" value="JERKY PROTEIN HOMOLOG-LIKE"/>
    <property type="match status" value="1"/>
</dbReference>
<feature type="domain" description="DDE-1" evidence="2">
    <location>
        <begin position="144"/>
        <end position="211"/>
    </location>
</feature>
<dbReference type="SUPFAM" id="SSF46689">
    <property type="entry name" value="Homeodomain-like"/>
    <property type="match status" value="1"/>
</dbReference>
<dbReference type="PANTHER" id="PTHR19303">
    <property type="entry name" value="TRANSPOSON"/>
    <property type="match status" value="1"/>
</dbReference>
<dbReference type="InterPro" id="IPR009057">
    <property type="entry name" value="Homeodomain-like_sf"/>
</dbReference>
<evidence type="ECO:0008006" key="6">
    <source>
        <dbReference type="Google" id="ProtNLM"/>
    </source>
</evidence>
<comment type="caution">
    <text evidence="4">The sequence shown here is derived from an EMBL/GenBank/DDBJ whole genome shotgun (WGS) entry which is preliminary data.</text>
</comment>